<dbReference type="GO" id="GO:0005739">
    <property type="term" value="C:mitochondrion"/>
    <property type="evidence" value="ECO:0007669"/>
    <property type="project" value="UniProtKB-SubCell"/>
</dbReference>
<reference evidence="12 13" key="1">
    <citation type="submission" date="2017-06" db="EMBL/GenBank/DDBJ databases">
        <title>Draft genome sequence of a variant of Elsinoe murrayae.</title>
        <authorList>
            <person name="Cheng Q."/>
        </authorList>
    </citation>
    <scope>NUCLEOTIDE SEQUENCE [LARGE SCALE GENOMIC DNA]</scope>
    <source>
        <strain evidence="12 13">CQ-2017a</strain>
    </source>
</reference>
<keyword evidence="4 8" id="KW-0274">FAD</keyword>
<keyword evidence="13" id="KW-1185">Reference proteome</keyword>
<organism evidence="12 13">
    <name type="scientific">Sphaceloma murrayae</name>
    <dbReference type="NCBI Taxonomy" id="2082308"/>
    <lineage>
        <taxon>Eukaryota</taxon>
        <taxon>Fungi</taxon>
        <taxon>Dikarya</taxon>
        <taxon>Ascomycota</taxon>
        <taxon>Pezizomycotina</taxon>
        <taxon>Dothideomycetes</taxon>
        <taxon>Dothideomycetidae</taxon>
        <taxon>Myriangiales</taxon>
        <taxon>Elsinoaceae</taxon>
        <taxon>Sphaceloma</taxon>
    </lineage>
</organism>
<dbReference type="InterPro" id="IPR055275">
    <property type="entry name" value="Ferredox_Rdtase"/>
</dbReference>
<dbReference type="STRING" id="2082308.A0A2K1R181"/>
<evidence type="ECO:0000256" key="8">
    <source>
        <dbReference type="PIRNR" id="PIRNR000362"/>
    </source>
</evidence>
<feature type="binding site" evidence="10">
    <location>
        <position position="231"/>
    </location>
    <ligand>
        <name>NADP(+)</name>
        <dbReference type="ChEBI" id="CHEBI:58349"/>
    </ligand>
</feature>
<evidence type="ECO:0000313" key="13">
    <source>
        <dbReference type="Proteomes" id="UP000243797"/>
    </source>
</evidence>
<evidence type="ECO:0000259" key="11">
    <source>
        <dbReference type="Pfam" id="PF07992"/>
    </source>
</evidence>
<dbReference type="Pfam" id="PF07992">
    <property type="entry name" value="Pyr_redox_2"/>
    <property type="match status" value="1"/>
</dbReference>
<dbReference type="OrthoDB" id="333024at2759"/>
<dbReference type="AlphaFoldDB" id="A0A2K1R181"/>
<dbReference type="InterPro" id="IPR036188">
    <property type="entry name" value="FAD/NAD-bd_sf"/>
</dbReference>
<feature type="binding site" evidence="9">
    <location>
        <begin position="429"/>
        <end position="431"/>
    </location>
    <ligand>
        <name>FAD</name>
        <dbReference type="ChEBI" id="CHEBI:57692"/>
    </ligand>
</feature>
<comment type="similarity">
    <text evidence="2 8">Belongs to the ferredoxin--NADP reductase type 1 family.</text>
</comment>
<dbReference type="FunCoup" id="A0A2K1R181">
    <property type="interactions" value="547"/>
</dbReference>
<evidence type="ECO:0000256" key="1">
    <source>
        <dbReference type="ARBA" id="ARBA00001974"/>
    </source>
</evidence>
<comment type="subcellular location">
    <subcellularLocation>
        <location evidence="8">Mitochondrion</location>
    </subcellularLocation>
</comment>
<evidence type="ECO:0000256" key="7">
    <source>
        <dbReference type="ARBA" id="ARBA00048933"/>
    </source>
</evidence>
<feature type="binding site" evidence="10">
    <location>
        <position position="429"/>
    </location>
    <ligand>
        <name>NADP(+)</name>
        <dbReference type="ChEBI" id="CHEBI:58349"/>
    </ligand>
</feature>
<comment type="catalytic activity">
    <reaction evidence="7 8">
        <text>2 reduced [adrenodoxin] + NADP(+) + H(+) = 2 oxidized [adrenodoxin] + NADPH</text>
        <dbReference type="Rhea" id="RHEA:42312"/>
        <dbReference type="Rhea" id="RHEA-COMP:9998"/>
        <dbReference type="Rhea" id="RHEA-COMP:9999"/>
        <dbReference type="ChEBI" id="CHEBI:15378"/>
        <dbReference type="ChEBI" id="CHEBI:33737"/>
        <dbReference type="ChEBI" id="CHEBI:33738"/>
        <dbReference type="ChEBI" id="CHEBI:57783"/>
        <dbReference type="ChEBI" id="CHEBI:58349"/>
        <dbReference type="EC" id="1.18.1.6"/>
    </reaction>
</comment>
<evidence type="ECO:0000256" key="10">
    <source>
        <dbReference type="PIRSR" id="PIRSR000362-2"/>
    </source>
</evidence>
<evidence type="ECO:0000256" key="4">
    <source>
        <dbReference type="ARBA" id="ARBA00022827"/>
    </source>
</evidence>
<dbReference type="SUPFAM" id="SSF51971">
    <property type="entry name" value="Nucleotide-binding domain"/>
    <property type="match status" value="1"/>
</dbReference>
<feature type="binding site" evidence="9">
    <location>
        <position position="100"/>
    </location>
    <ligand>
        <name>FAD</name>
        <dbReference type="ChEBI" id="CHEBI:57692"/>
    </ligand>
</feature>
<evidence type="ECO:0000256" key="5">
    <source>
        <dbReference type="ARBA" id="ARBA00022857"/>
    </source>
</evidence>
<dbReference type="InterPro" id="IPR021163">
    <property type="entry name" value="Ferredox_Rdtase_adrenod"/>
</dbReference>
<keyword evidence="6 8" id="KW-0560">Oxidoreductase</keyword>
<dbReference type="PIRSF" id="PIRSF000362">
    <property type="entry name" value="FNR"/>
    <property type="match status" value="1"/>
</dbReference>
<dbReference type="SUPFAM" id="SSF51905">
    <property type="entry name" value="FAD/NAD(P)-binding domain"/>
    <property type="match status" value="1"/>
</dbReference>
<feature type="binding site" evidence="9">
    <location>
        <position position="422"/>
    </location>
    <ligand>
        <name>FAD</name>
        <dbReference type="ChEBI" id="CHEBI:57692"/>
    </ligand>
</feature>
<evidence type="ECO:0000313" key="12">
    <source>
        <dbReference type="EMBL" id="PNS21046.1"/>
    </source>
</evidence>
<sequence>MSVRWATTRSPILGQNYSTARSRPPRIGVIGSGPAGFYAARRLQQKVEGVKIDMYEMLPTPYGLVRFGVAPDHPEVKNCIDTFTQVAEHPSFTYIGNISIGTSPSSLPLSTLTANYDAILFAYGASRDKQLGIPGESLDGVHSARAFVGWYNGLPEYAGLKPDFERTDQAVVIGQGNVAMDVARILIAPLSHLRSTDITEEALELLSRSRIRNVKIVGRRGPLQAAYTTKELRELVKLENAHLKPINESVLPADYNDIKKLPRGALKRQIELLLKGSSTSAEIAARHWSLEYLLSPTRFQDNDTATTGRLARIQFQQNEYVPMTKDDVAKAAASAEDLSNLLKAMKVQPSPSSDPVSFEAGLAFRSVGYKSEPLDGLSDVGVPFDEKVGIIPNDLYGRVISPSKGPGELSAGHVPGMYAAGWVKRGPTGVIASTMEDAFISADVIRQDWIEGAKFLQSKDGQALGWEAVQEEAKSRGIRSISWQDWTRIDEAEKARGRARGKEREKFRGVDEMLKVLD</sequence>
<accession>A0A2K1R181</accession>
<dbReference type="PANTHER" id="PTHR48467">
    <property type="entry name" value="GLUTAMATE SYNTHASE 1 [NADH], CHLOROPLASTIC-LIKE"/>
    <property type="match status" value="1"/>
</dbReference>
<keyword evidence="8" id="KW-0496">Mitochondrion</keyword>
<dbReference type="Gene3D" id="3.50.50.60">
    <property type="entry name" value="FAD/NAD(P)-binding domain"/>
    <property type="match status" value="1"/>
</dbReference>
<dbReference type="EC" id="1.18.1.6" evidence="8"/>
<comment type="cofactor">
    <cofactor evidence="1 8 9">
        <name>FAD</name>
        <dbReference type="ChEBI" id="CHEBI:57692"/>
    </cofactor>
</comment>
<evidence type="ECO:0000256" key="9">
    <source>
        <dbReference type="PIRSR" id="PIRSR000362-1"/>
    </source>
</evidence>
<feature type="binding site" evidence="9">
    <location>
        <position position="64"/>
    </location>
    <ligand>
        <name>FAD</name>
        <dbReference type="ChEBI" id="CHEBI:57692"/>
    </ligand>
</feature>
<dbReference type="Proteomes" id="UP000243797">
    <property type="component" value="Unassembled WGS sequence"/>
</dbReference>
<name>A0A2K1R181_9PEZI</name>
<feature type="domain" description="FAD/NAD(P)-binding" evidence="11">
    <location>
        <begin position="27"/>
        <end position="187"/>
    </location>
</feature>
<feature type="binding site" evidence="9">
    <location>
        <position position="35"/>
    </location>
    <ligand>
        <name>FAD</name>
        <dbReference type="ChEBI" id="CHEBI:57692"/>
    </ligand>
</feature>
<evidence type="ECO:0000256" key="2">
    <source>
        <dbReference type="ARBA" id="ARBA00008312"/>
    </source>
</evidence>
<dbReference type="InterPro" id="IPR023753">
    <property type="entry name" value="FAD/NAD-binding_dom"/>
</dbReference>
<feature type="binding site" evidence="9">
    <location>
        <position position="56"/>
    </location>
    <ligand>
        <name>FAD</name>
        <dbReference type="ChEBI" id="CHEBI:57692"/>
    </ligand>
</feature>
<feature type="binding site" evidence="10">
    <location>
        <begin position="175"/>
        <end position="178"/>
    </location>
    <ligand>
        <name>NADP(+)</name>
        <dbReference type="ChEBI" id="CHEBI:58349"/>
    </ligand>
</feature>
<dbReference type="PRINTS" id="PR00419">
    <property type="entry name" value="ADXRDTASE"/>
</dbReference>
<dbReference type="InParanoid" id="A0A2K1R181"/>
<evidence type="ECO:0000256" key="3">
    <source>
        <dbReference type="ARBA" id="ARBA00022630"/>
    </source>
</evidence>
<protein>
    <recommendedName>
        <fullName evidence="8">NADPH:adrenodoxin oxidoreductase, mitochondrial</fullName>
        <ecNumber evidence="8">1.18.1.6</ecNumber>
    </recommendedName>
</protein>
<evidence type="ECO:0000256" key="6">
    <source>
        <dbReference type="ARBA" id="ARBA00023002"/>
    </source>
</evidence>
<dbReference type="PANTHER" id="PTHR48467:SF1">
    <property type="entry name" value="GLUTAMATE SYNTHASE 1 [NADH], CHLOROPLASTIC-LIKE"/>
    <property type="match status" value="1"/>
</dbReference>
<dbReference type="GO" id="GO:0016491">
    <property type="term" value="F:oxidoreductase activity"/>
    <property type="evidence" value="ECO:0007669"/>
    <property type="project" value="UniProtKB-KW"/>
</dbReference>
<dbReference type="EMBL" id="NKHZ01000015">
    <property type="protein sequence ID" value="PNS21046.1"/>
    <property type="molecule type" value="Genomic_DNA"/>
</dbReference>
<feature type="binding site" evidence="10">
    <location>
        <begin position="219"/>
        <end position="220"/>
    </location>
    <ligand>
        <name>NADP(+)</name>
        <dbReference type="ChEBI" id="CHEBI:58349"/>
    </ligand>
</feature>
<dbReference type="Gene3D" id="3.40.50.720">
    <property type="entry name" value="NAD(P)-binding Rossmann-like Domain"/>
    <property type="match status" value="1"/>
</dbReference>
<gene>
    <name evidence="12" type="ORF">CAC42_3383</name>
</gene>
<keyword evidence="3 8" id="KW-0285">Flavoprotein</keyword>
<comment type="caution">
    <text evidence="12">The sequence shown here is derived from an EMBL/GenBank/DDBJ whole genome shotgun (WGS) entry which is preliminary data.</text>
</comment>
<proteinExistence type="inferred from homology"/>
<keyword evidence="5 8" id="KW-0521">NADP</keyword>